<organism evidence="1 2">
    <name type="scientific">Micromonospora avicenniae</name>
    <dbReference type="NCBI Taxonomy" id="1198245"/>
    <lineage>
        <taxon>Bacteria</taxon>
        <taxon>Bacillati</taxon>
        <taxon>Actinomycetota</taxon>
        <taxon>Actinomycetes</taxon>
        <taxon>Micromonosporales</taxon>
        <taxon>Micromonosporaceae</taxon>
        <taxon>Micromonospora</taxon>
    </lineage>
</organism>
<evidence type="ECO:0000313" key="2">
    <source>
        <dbReference type="Proteomes" id="UP000186004"/>
    </source>
</evidence>
<dbReference type="OrthoDB" id="3393963at2"/>
<dbReference type="AlphaFoldDB" id="A0A1N6WSQ5"/>
<name>A0A1N6WSQ5_9ACTN</name>
<evidence type="ECO:0000313" key="1">
    <source>
        <dbReference type="EMBL" id="SIQ93134.1"/>
    </source>
</evidence>
<protein>
    <submittedName>
        <fullName evidence="1">Uncharacterized protein</fullName>
    </submittedName>
</protein>
<sequence length="160" mass="17740">MVDEMGRLGELRAARLRLDEEELDLIDRVRHAGATWAQIASALGLTSRQAAEQRRQRLAAARRARRRELDRGWSPRLVALRAIVTDLQQWIDADRRWNGRFPGATLVRDTLAVAHDADPGALHTLARHIADDLTRAGRTHLPAPVQAVAARLDAALSTIG</sequence>
<accession>A0A1N6WSQ5</accession>
<keyword evidence="2" id="KW-1185">Reference proteome</keyword>
<reference evidence="1 2" key="1">
    <citation type="submission" date="2017-01" db="EMBL/GenBank/DDBJ databases">
        <authorList>
            <person name="Mah S.A."/>
            <person name="Swanson W.J."/>
            <person name="Moy G.W."/>
            <person name="Vacquier V.D."/>
        </authorList>
    </citation>
    <scope>NUCLEOTIDE SEQUENCE [LARGE SCALE GENOMIC DNA]</scope>
    <source>
        <strain evidence="1 2">DSM 45758</strain>
    </source>
</reference>
<gene>
    <name evidence="1" type="ORF">SAMN05444858_10594</name>
</gene>
<dbReference type="STRING" id="1198245.SAMN05444858_10594"/>
<dbReference type="RefSeq" id="WP_076470058.1">
    <property type="nucleotide sequence ID" value="NZ_FTNF01000005.1"/>
</dbReference>
<proteinExistence type="predicted"/>
<dbReference type="Proteomes" id="UP000186004">
    <property type="component" value="Unassembled WGS sequence"/>
</dbReference>
<dbReference type="EMBL" id="FTNF01000005">
    <property type="protein sequence ID" value="SIQ93134.1"/>
    <property type="molecule type" value="Genomic_DNA"/>
</dbReference>